<name>A0A7Z0BUH7_9SPHN</name>
<dbReference type="PANTHER" id="PTHR40590">
    <property type="entry name" value="CYTOPLASMIC PROTEIN-RELATED"/>
    <property type="match status" value="1"/>
</dbReference>
<proteinExistence type="predicted"/>
<dbReference type="EMBL" id="JACBZF010000001">
    <property type="protein sequence ID" value="NYH94192.1"/>
    <property type="molecule type" value="Genomic_DNA"/>
</dbReference>
<dbReference type="AlphaFoldDB" id="A0A7Z0BUH7"/>
<reference evidence="2 3" key="1">
    <citation type="submission" date="2020-07" db="EMBL/GenBank/DDBJ databases">
        <title>Genomic Encyclopedia of Type Strains, Phase IV (KMG-IV): sequencing the most valuable type-strain genomes for metagenomic binning, comparative biology and taxonomic classification.</title>
        <authorList>
            <person name="Goeker M."/>
        </authorList>
    </citation>
    <scope>NUCLEOTIDE SEQUENCE [LARGE SCALE GENOMIC DNA]</scope>
    <source>
        <strain evidence="2 3">DSM 29043</strain>
    </source>
</reference>
<keyword evidence="1" id="KW-0732">Signal</keyword>
<dbReference type="Pfam" id="PF01963">
    <property type="entry name" value="TraB_PrgY_gumN"/>
    <property type="match status" value="1"/>
</dbReference>
<accession>A0A7Z0BUH7</accession>
<sequence length="303" mass="33172">MTRILRKIVALFACLAALFQVPAAAEVLRLTEEGRAAQARPALWKIADKDTTIWLFGTIHALPDGIAWFSGPVSEAFEASDELVTEIVPEEPATMQRLVLDKAVMDEATTLRSLMADTDRAEFEAALGTLELPPESFDRFEPWYAAVTLSTIPLLRDGFQSKNGVEETLALHATEAEMPHAGLETAEQQLSMFDSLPVDVQVRYLDDVVEQLPGLRQDLLSMVEAWKIGDAARLAELINAEEDEPALVEALLTGRNRAWAGWISERMQKPGTVFLAVGAGHLAGPGSVQQQLETLGISAQRIQ</sequence>
<protein>
    <recommendedName>
        <fullName evidence="4">TraB/GumN family protein</fullName>
    </recommendedName>
</protein>
<dbReference type="CDD" id="cd14789">
    <property type="entry name" value="Tiki"/>
    <property type="match status" value="1"/>
</dbReference>
<gene>
    <name evidence="2" type="ORF">FHS75_000497</name>
</gene>
<dbReference type="InterPro" id="IPR002816">
    <property type="entry name" value="TraB/PrgY/GumN_fam"/>
</dbReference>
<evidence type="ECO:0008006" key="4">
    <source>
        <dbReference type="Google" id="ProtNLM"/>
    </source>
</evidence>
<dbReference type="InterPro" id="IPR047111">
    <property type="entry name" value="YbaP-like"/>
</dbReference>
<keyword evidence="3" id="KW-1185">Reference proteome</keyword>
<organism evidence="2 3">
    <name type="scientific">Novosphingobium marinum</name>
    <dbReference type="NCBI Taxonomy" id="1514948"/>
    <lineage>
        <taxon>Bacteria</taxon>
        <taxon>Pseudomonadati</taxon>
        <taxon>Pseudomonadota</taxon>
        <taxon>Alphaproteobacteria</taxon>
        <taxon>Sphingomonadales</taxon>
        <taxon>Sphingomonadaceae</taxon>
        <taxon>Novosphingobium</taxon>
    </lineage>
</organism>
<feature type="chain" id="PRO_5030963947" description="TraB/GumN family protein" evidence="1">
    <location>
        <begin position="26"/>
        <end position="303"/>
    </location>
</feature>
<dbReference type="PANTHER" id="PTHR40590:SF1">
    <property type="entry name" value="CYTOPLASMIC PROTEIN"/>
    <property type="match status" value="1"/>
</dbReference>
<evidence type="ECO:0000313" key="2">
    <source>
        <dbReference type="EMBL" id="NYH94192.1"/>
    </source>
</evidence>
<evidence type="ECO:0000256" key="1">
    <source>
        <dbReference type="SAM" id="SignalP"/>
    </source>
</evidence>
<feature type="signal peptide" evidence="1">
    <location>
        <begin position="1"/>
        <end position="25"/>
    </location>
</feature>
<dbReference type="Proteomes" id="UP000522081">
    <property type="component" value="Unassembled WGS sequence"/>
</dbReference>
<dbReference type="RefSeq" id="WP_179406131.1">
    <property type="nucleotide sequence ID" value="NZ_BMGF01000001.1"/>
</dbReference>
<comment type="caution">
    <text evidence="2">The sequence shown here is derived from an EMBL/GenBank/DDBJ whole genome shotgun (WGS) entry which is preliminary data.</text>
</comment>
<evidence type="ECO:0000313" key="3">
    <source>
        <dbReference type="Proteomes" id="UP000522081"/>
    </source>
</evidence>